<feature type="compositionally biased region" description="Basic and acidic residues" evidence="1">
    <location>
        <begin position="124"/>
        <end position="143"/>
    </location>
</feature>
<evidence type="ECO:0000313" key="3">
    <source>
        <dbReference type="Proteomes" id="UP001370490"/>
    </source>
</evidence>
<dbReference type="PANTHER" id="PTHR23146">
    <property type="entry name" value="LEO1 PROTEIN"/>
    <property type="match status" value="1"/>
</dbReference>
<dbReference type="Pfam" id="PF04004">
    <property type="entry name" value="Leo1"/>
    <property type="match status" value="1"/>
</dbReference>
<feature type="compositionally biased region" description="Acidic residues" evidence="1">
    <location>
        <begin position="530"/>
        <end position="544"/>
    </location>
</feature>
<accession>A0AAN8V086</accession>
<comment type="caution">
    <text evidence="2">The sequence shown here is derived from an EMBL/GenBank/DDBJ whole genome shotgun (WGS) entry which is preliminary data.</text>
</comment>
<sequence>MGGEEKRHQMMQNLFGDQSEEEEEEEIDSEHESNPHPAYLSDEGEGGPDPEGEVEADMEGQGEAEVESEGEELREVEPDPGESEGERDQSSQEVDARDQREESEERETDSEEKEEYGQRAVTSRRHDVVESGSERSEEGHYAENEDEEVDQARSSSGSPQEEKDQTQISQSAPDIRDVFGDSDDEEQAEYVVQNEIEQDADRFHMLEEEEEEEEEGYRRNLRPEDMLPDEDAQYESEEENIEVKAKEKPVGPPLELEIPFEHPPAQPDKMNMIRVSNIMGVEPKPFDPKTFQEEDTFVTDESGSKKPIRLDNNIVRWRIVKNPDGTESYESNARFVRWSDGSLQLLIGNEVLDISVQDAQHDQAHLFLRHGKGILQSQGRLLKKMRFMPSSLTSNSHRLLTALVDSRHKKVYKVKNCITDIDPEREKEEKEKAANHTIRANELLKRKKEKVNRKYTPIVDRGRQLSPGFLEDALDEDDEPDYHDSRRLGGRRGYDDDLELEARAERHIPRKSSLPAVKSSRRPIDFSDSEREESEYETDGEEEEERFHPHKRSPPRKREEEREQEYEEEEEEQYEEEAAADEASEEEEMEAEVPKQKARGSSSGLKRKGIESDEDSPPRKVTKHRRMAVVYDSDEE</sequence>
<feature type="compositionally biased region" description="Basic and acidic residues" evidence="1">
    <location>
        <begin position="84"/>
        <end position="100"/>
    </location>
</feature>
<feature type="compositionally biased region" description="Acidic residues" evidence="1">
    <location>
        <begin position="562"/>
        <end position="591"/>
    </location>
</feature>
<feature type="region of interest" description="Disordered" evidence="1">
    <location>
        <begin position="470"/>
        <end position="636"/>
    </location>
</feature>
<feature type="compositionally biased region" description="Acidic residues" evidence="1">
    <location>
        <begin position="42"/>
        <end position="70"/>
    </location>
</feature>
<reference evidence="2 3" key="1">
    <citation type="submission" date="2023-12" db="EMBL/GenBank/DDBJ databases">
        <title>A high-quality genome assembly for Dillenia turbinata (Dilleniales).</title>
        <authorList>
            <person name="Chanderbali A."/>
        </authorList>
    </citation>
    <scope>NUCLEOTIDE SEQUENCE [LARGE SCALE GENOMIC DNA]</scope>
    <source>
        <strain evidence="2">LSX21</strain>
        <tissue evidence="2">Leaf</tissue>
    </source>
</reference>
<organism evidence="2 3">
    <name type="scientific">Dillenia turbinata</name>
    <dbReference type="NCBI Taxonomy" id="194707"/>
    <lineage>
        <taxon>Eukaryota</taxon>
        <taxon>Viridiplantae</taxon>
        <taxon>Streptophyta</taxon>
        <taxon>Embryophyta</taxon>
        <taxon>Tracheophyta</taxon>
        <taxon>Spermatophyta</taxon>
        <taxon>Magnoliopsida</taxon>
        <taxon>eudicotyledons</taxon>
        <taxon>Gunneridae</taxon>
        <taxon>Pentapetalae</taxon>
        <taxon>Dilleniales</taxon>
        <taxon>Dilleniaceae</taxon>
        <taxon>Dillenia</taxon>
    </lineage>
</organism>
<dbReference type="Proteomes" id="UP001370490">
    <property type="component" value="Unassembled WGS sequence"/>
</dbReference>
<evidence type="ECO:0000256" key="1">
    <source>
        <dbReference type="SAM" id="MobiDB-lite"/>
    </source>
</evidence>
<dbReference type="GO" id="GO:0032968">
    <property type="term" value="P:positive regulation of transcription elongation by RNA polymerase II"/>
    <property type="evidence" value="ECO:0007669"/>
    <property type="project" value="TreeGrafter"/>
</dbReference>
<dbReference type="PANTHER" id="PTHR23146:SF0">
    <property type="entry name" value="RNA POLYMERASE-ASSOCIATED PROTEIN LEO1"/>
    <property type="match status" value="1"/>
</dbReference>
<feature type="compositionally biased region" description="Acidic residues" evidence="1">
    <location>
        <begin position="101"/>
        <end position="114"/>
    </location>
</feature>
<dbReference type="GO" id="GO:0006368">
    <property type="term" value="P:transcription elongation by RNA polymerase II"/>
    <property type="evidence" value="ECO:0007669"/>
    <property type="project" value="InterPro"/>
</dbReference>
<gene>
    <name evidence="2" type="ORF">RJ641_014644</name>
</gene>
<proteinExistence type="predicted"/>
<feature type="compositionally biased region" description="Acidic residues" evidence="1">
    <location>
        <begin position="472"/>
        <end position="481"/>
    </location>
</feature>
<feature type="compositionally biased region" description="Basic and acidic residues" evidence="1">
    <location>
        <begin position="482"/>
        <end position="507"/>
    </location>
</feature>
<name>A0AAN8V086_9MAGN</name>
<dbReference type="EMBL" id="JBAMMX010000020">
    <property type="protein sequence ID" value="KAK6920966.1"/>
    <property type="molecule type" value="Genomic_DNA"/>
</dbReference>
<dbReference type="GO" id="GO:0016593">
    <property type="term" value="C:Cdc73/Paf1 complex"/>
    <property type="evidence" value="ECO:0007669"/>
    <property type="project" value="InterPro"/>
</dbReference>
<protein>
    <submittedName>
        <fullName evidence="2">Leo1-like protein</fullName>
    </submittedName>
</protein>
<feature type="region of interest" description="Disordered" evidence="1">
    <location>
        <begin position="208"/>
        <end position="245"/>
    </location>
</feature>
<evidence type="ECO:0000313" key="2">
    <source>
        <dbReference type="EMBL" id="KAK6920966.1"/>
    </source>
</evidence>
<dbReference type="InterPro" id="IPR007149">
    <property type="entry name" value="Leo1"/>
</dbReference>
<feature type="compositionally biased region" description="Acidic residues" evidence="1">
    <location>
        <begin position="226"/>
        <end position="240"/>
    </location>
</feature>
<feature type="compositionally biased region" description="Basic and acidic residues" evidence="1">
    <location>
        <begin position="216"/>
        <end position="225"/>
    </location>
</feature>
<keyword evidence="3" id="KW-1185">Reference proteome</keyword>
<feature type="region of interest" description="Disordered" evidence="1">
    <location>
        <begin position="1"/>
        <end position="189"/>
    </location>
</feature>
<dbReference type="GO" id="GO:1990269">
    <property type="term" value="F:RNA polymerase II C-terminal domain phosphoserine binding"/>
    <property type="evidence" value="ECO:0007669"/>
    <property type="project" value="TreeGrafter"/>
</dbReference>
<feature type="compositionally biased region" description="Acidic residues" evidence="1">
    <location>
        <begin position="18"/>
        <end position="29"/>
    </location>
</feature>
<dbReference type="AlphaFoldDB" id="A0AAN8V086"/>